<reference evidence="1 2" key="1">
    <citation type="submission" date="2019-03" db="EMBL/GenBank/DDBJ databases">
        <title>Genomic Encyclopedia of Type Strains, Phase IV (KMG-IV): sequencing the most valuable type-strain genomes for metagenomic binning, comparative biology and taxonomic classification.</title>
        <authorList>
            <person name="Goeker M."/>
        </authorList>
    </citation>
    <scope>NUCLEOTIDE SEQUENCE [LARGE SCALE GENOMIC DNA]</scope>
    <source>
        <strain evidence="1 2">DSM 45934</strain>
    </source>
</reference>
<dbReference type="OrthoDB" id="4101270at2"/>
<comment type="caution">
    <text evidence="1">The sequence shown here is derived from an EMBL/GenBank/DDBJ whole genome shotgun (WGS) entry which is preliminary data.</text>
</comment>
<sequence>MSVGGSGIPRLNDLAYLEVAITNAAAGATFEQIRRALVDRASAVDRENDTDGSFDERKWAKTRSDNTKHVHNTVDALKELMRLGWVDKHILPSGPRSAYAHADSSFTVTCAGREWATLVAHDRRAAYNVLVGALLGAHPQFAGFLRVVGALPQSTTSHFTIPLLKLVGTKHSTHDAYLNEFIAFAVDAIAQGALGWSADTEALDEAVRGYVRRISVRLHARQKTMTRKQFVTTCEEAIARFAFTAANCPLDYISLELLRRWTRFLGLANFSYYAPGPPALRLWAISTVESGETGVKITRRVGEQTRNDALDALWQVWCEQRADAAAGMYLPVWQLRAAVCWKQRISDDEFDRAVAEVLAGKHERLGLRIHLDQASLRATPASTKPLILPTASGLQRVFNVISVTPTEETR</sequence>
<dbReference type="AlphaFoldDB" id="A0A4R2K7R5"/>
<gene>
    <name evidence="1" type="ORF">EV192_1011660</name>
</gene>
<dbReference type="Proteomes" id="UP000295680">
    <property type="component" value="Unassembled WGS sequence"/>
</dbReference>
<organism evidence="1 2">
    <name type="scientific">Actinocrispum wychmicini</name>
    <dbReference type="NCBI Taxonomy" id="1213861"/>
    <lineage>
        <taxon>Bacteria</taxon>
        <taxon>Bacillati</taxon>
        <taxon>Actinomycetota</taxon>
        <taxon>Actinomycetes</taxon>
        <taxon>Pseudonocardiales</taxon>
        <taxon>Pseudonocardiaceae</taxon>
        <taxon>Actinocrispum</taxon>
    </lineage>
</organism>
<evidence type="ECO:0000313" key="1">
    <source>
        <dbReference type="EMBL" id="TCO65868.1"/>
    </source>
</evidence>
<accession>A0A4R2K7R5</accession>
<keyword evidence="2" id="KW-1185">Reference proteome</keyword>
<dbReference type="RefSeq" id="WP_132112578.1">
    <property type="nucleotide sequence ID" value="NZ_SLWS01000001.1"/>
</dbReference>
<evidence type="ECO:0000313" key="2">
    <source>
        <dbReference type="Proteomes" id="UP000295680"/>
    </source>
</evidence>
<dbReference type="EMBL" id="SLWS01000001">
    <property type="protein sequence ID" value="TCO65868.1"/>
    <property type="molecule type" value="Genomic_DNA"/>
</dbReference>
<proteinExistence type="predicted"/>
<name>A0A4R2K7R5_9PSEU</name>
<protein>
    <submittedName>
        <fullName evidence="1">Uncharacterized protein</fullName>
    </submittedName>
</protein>